<dbReference type="InterPro" id="IPR036312">
    <property type="entry name" value="Bifun_inhib/LTP/seed_sf"/>
</dbReference>
<evidence type="ECO:0000256" key="5">
    <source>
        <dbReference type="SAM" id="SignalP"/>
    </source>
</evidence>
<dbReference type="GO" id="GO:0045735">
    <property type="term" value="F:nutrient reservoir activity"/>
    <property type="evidence" value="ECO:0007669"/>
    <property type="project" value="UniProtKB-KW"/>
</dbReference>
<dbReference type="SMART" id="SM00499">
    <property type="entry name" value="AAI"/>
    <property type="match status" value="1"/>
</dbReference>
<evidence type="ECO:0000256" key="1">
    <source>
        <dbReference type="ARBA" id="ARBA00008262"/>
    </source>
</evidence>
<protein>
    <recommendedName>
        <fullName evidence="6">Bifunctional inhibitor/plant lipid transfer protein/seed storage helical domain-containing protein</fullName>
    </recommendedName>
</protein>
<keyword evidence="5" id="KW-0732">Signal</keyword>
<keyword evidence="2" id="KW-0758">Storage protein</keyword>
<evidence type="ECO:0000256" key="4">
    <source>
        <dbReference type="ARBA" id="ARBA00023157"/>
    </source>
</evidence>
<dbReference type="AlphaFoldDB" id="A0A0D2SHL0"/>
<evidence type="ECO:0000313" key="7">
    <source>
        <dbReference type="EMBL" id="KJB62623.1"/>
    </source>
</evidence>
<dbReference type="PANTHER" id="PTHR35496">
    <property type="entry name" value="2S SEED STORAGE PROTEIN 1-RELATED"/>
    <property type="match status" value="1"/>
</dbReference>
<dbReference type="KEGG" id="gra:105768257"/>
<feature type="domain" description="Bifunctional inhibitor/plant lipid transfer protein/seed storage helical" evidence="6">
    <location>
        <begin position="44"/>
        <end position="137"/>
    </location>
</feature>
<dbReference type="InterPro" id="IPR016140">
    <property type="entry name" value="Bifunc_inhib/LTP/seed_store"/>
</dbReference>
<dbReference type="Gene3D" id="1.10.110.10">
    <property type="entry name" value="Plant lipid-transfer and hydrophobic proteins"/>
    <property type="match status" value="1"/>
</dbReference>
<organism evidence="7 8">
    <name type="scientific">Gossypium raimondii</name>
    <name type="common">Peruvian cotton</name>
    <name type="synonym">Gossypium klotzschianum subsp. raimondii</name>
    <dbReference type="NCBI Taxonomy" id="29730"/>
    <lineage>
        <taxon>Eukaryota</taxon>
        <taxon>Viridiplantae</taxon>
        <taxon>Streptophyta</taxon>
        <taxon>Embryophyta</taxon>
        <taxon>Tracheophyta</taxon>
        <taxon>Spermatophyta</taxon>
        <taxon>Magnoliopsida</taxon>
        <taxon>eudicotyledons</taxon>
        <taxon>Gunneridae</taxon>
        <taxon>Pentapetalae</taxon>
        <taxon>rosids</taxon>
        <taxon>malvids</taxon>
        <taxon>Malvales</taxon>
        <taxon>Malvaceae</taxon>
        <taxon>Malvoideae</taxon>
        <taxon>Gossypium</taxon>
    </lineage>
</organism>
<dbReference type="PANTHER" id="PTHR35496:SF20">
    <property type="entry name" value="2S SEED STORAGE PROTEIN 1-RELATED"/>
    <property type="match status" value="1"/>
</dbReference>
<dbReference type="Pfam" id="PF00234">
    <property type="entry name" value="Tryp_alpha_amyl"/>
    <property type="match status" value="1"/>
</dbReference>
<keyword evidence="3" id="KW-0708">Seed storage protein</keyword>
<gene>
    <name evidence="7" type="ORF">B456_009G426600</name>
</gene>
<evidence type="ECO:0000313" key="8">
    <source>
        <dbReference type="Proteomes" id="UP000032304"/>
    </source>
</evidence>
<sequence length="145" mass="16661">MAKLALLVATFALAFFLVNASIYRTSITPGGDEETWSRHGRQSCQDQIWRQGYLPNCQRYMNEETGSSHHRYSSHYLNSCCDELENLREDCRCQGLKHALGQQLKLQGVRWESPEAEDMCEAAETALNRCGLESRRCDMHSGRWL</sequence>
<feature type="signal peptide" evidence="5">
    <location>
        <begin position="1"/>
        <end position="20"/>
    </location>
</feature>
<evidence type="ECO:0000256" key="3">
    <source>
        <dbReference type="ARBA" id="ARBA00023129"/>
    </source>
</evidence>
<dbReference type="OMA" id="CCDELEN"/>
<dbReference type="EMBL" id="CM001748">
    <property type="protein sequence ID" value="KJB62623.1"/>
    <property type="molecule type" value="Genomic_DNA"/>
</dbReference>
<name>A0A0D2SHL0_GOSRA</name>
<evidence type="ECO:0000256" key="2">
    <source>
        <dbReference type="ARBA" id="ARBA00022761"/>
    </source>
</evidence>
<proteinExistence type="inferred from homology"/>
<reference evidence="7 8" key="1">
    <citation type="journal article" date="2012" name="Nature">
        <title>Repeated polyploidization of Gossypium genomes and the evolution of spinnable cotton fibres.</title>
        <authorList>
            <person name="Paterson A.H."/>
            <person name="Wendel J.F."/>
            <person name="Gundlach H."/>
            <person name="Guo H."/>
            <person name="Jenkins J."/>
            <person name="Jin D."/>
            <person name="Llewellyn D."/>
            <person name="Showmaker K.C."/>
            <person name="Shu S."/>
            <person name="Udall J."/>
            <person name="Yoo M.J."/>
            <person name="Byers R."/>
            <person name="Chen W."/>
            <person name="Doron-Faigenboim A."/>
            <person name="Duke M.V."/>
            <person name="Gong L."/>
            <person name="Grimwood J."/>
            <person name="Grover C."/>
            <person name="Grupp K."/>
            <person name="Hu G."/>
            <person name="Lee T.H."/>
            <person name="Li J."/>
            <person name="Lin L."/>
            <person name="Liu T."/>
            <person name="Marler B.S."/>
            <person name="Page J.T."/>
            <person name="Roberts A.W."/>
            <person name="Romanel E."/>
            <person name="Sanders W.S."/>
            <person name="Szadkowski E."/>
            <person name="Tan X."/>
            <person name="Tang H."/>
            <person name="Xu C."/>
            <person name="Wang J."/>
            <person name="Wang Z."/>
            <person name="Zhang D."/>
            <person name="Zhang L."/>
            <person name="Ashrafi H."/>
            <person name="Bedon F."/>
            <person name="Bowers J.E."/>
            <person name="Brubaker C.L."/>
            <person name="Chee P.W."/>
            <person name="Das S."/>
            <person name="Gingle A.R."/>
            <person name="Haigler C.H."/>
            <person name="Harker D."/>
            <person name="Hoffmann L.V."/>
            <person name="Hovav R."/>
            <person name="Jones D.C."/>
            <person name="Lemke C."/>
            <person name="Mansoor S."/>
            <person name="ur Rahman M."/>
            <person name="Rainville L.N."/>
            <person name="Rambani A."/>
            <person name="Reddy U.K."/>
            <person name="Rong J.K."/>
            <person name="Saranga Y."/>
            <person name="Scheffler B.E."/>
            <person name="Scheffler J.A."/>
            <person name="Stelly D.M."/>
            <person name="Triplett B.A."/>
            <person name="Van Deynze A."/>
            <person name="Vaslin M.F."/>
            <person name="Waghmare V.N."/>
            <person name="Walford S.A."/>
            <person name="Wright R.J."/>
            <person name="Zaki E.A."/>
            <person name="Zhang T."/>
            <person name="Dennis E.S."/>
            <person name="Mayer K.F."/>
            <person name="Peterson D.G."/>
            <person name="Rokhsar D.S."/>
            <person name="Wang X."/>
            <person name="Schmutz J."/>
        </authorList>
    </citation>
    <scope>NUCLEOTIDE SEQUENCE [LARGE SCALE GENOMIC DNA]</scope>
</reference>
<comment type="similarity">
    <text evidence="1">Belongs to the 2S seed storage albumins family.</text>
</comment>
<keyword evidence="4" id="KW-1015">Disulfide bond</keyword>
<evidence type="ECO:0000259" key="6">
    <source>
        <dbReference type="SMART" id="SM00499"/>
    </source>
</evidence>
<dbReference type="Proteomes" id="UP000032304">
    <property type="component" value="Chromosome 9"/>
</dbReference>
<dbReference type="SUPFAM" id="SSF47699">
    <property type="entry name" value="Bifunctional inhibitor/lipid-transfer protein/seed storage 2S albumin"/>
    <property type="match status" value="1"/>
</dbReference>
<dbReference type="InterPro" id="IPR000617">
    <property type="entry name" value="Napin/2SS/CON"/>
</dbReference>
<keyword evidence="8" id="KW-1185">Reference proteome</keyword>
<feature type="chain" id="PRO_5002264006" description="Bifunctional inhibitor/plant lipid transfer protein/seed storage helical domain-containing protein" evidence="5">
    <location>
        <begin position="21"/>
        <end position="145"/>
    </location>
</feature>
<dbReference type="Gramene" id="KJB62623">
    <property type="protein sequence ID" value="KJB62623"/>
    <property type="gene ID" value="B456_009G426600"/>
</dbReference>
<dbReference type="OrthoDB" id="1922883at2759"/>
<accession>A0A0D2SHL0</accession>